<protein>
    <recommendedName>
        <fullName evidence="2">Protein kinase domain-containing protein</fullName>
    </recommendedName>
</protein>
<dbReference type="GO" id="GO:0005524">
    <property type="term" value="F:ATP binding"/>
    <property type="evidence" value="ECO:0007669"/>
    <property type="project" value="InterPro"/>
</dbReference>
<dbReference type="InterPro" id="IPR000719">
    <property type="entry name" value="Prot_kinase_dom"/>
</dbReference>
<dbReference type="InterPro" id="IPR008271">
    <property type="entry name" value="Ser/Thr_kinase_AS"/>
</dbReference>
<evidence type="ECO:0000313" key="4">
    <source>
        <dbReference type="Proteomes" id="UP000275408"/>
    </source>
</evidence>
<dbReference type="Pfam" id="PF00069">
    <property type="entry name" value="Pkinase"/>
    <property type="match status" value="1"/>
</dbReference>
<feature type="domain" description="Protein kinase" evidence="2">
    <location>
        <begin position="256"/>
        <end position="558"/>
    </location>
</feature>
<evidence type="ECO:0000313" key="3">
    <source>
        <dbReference type="EMBL" id="RMX55974.1"/>
    </source>
</evidence>
<dbReference type="PANTHER" id="PTHR26392:SF92">
    <property type="entry name" value="PROTEIN KINASE DOMAIN-CONTAINING PROTEIN"/>
    <property type="match status" value="1"/>
</dbReference>
<dbReference type="STRING" id="46731.A0A3M6UQY5"/>
<dbReference type="SMART" id="SM00220">
    <property type="entry name" value="S_TKc"/>
    <property type="match status" value="1"/>
</dbReference>
<comment type="caution">
    <text evidence="3">The sequence shown here is derived from an EMBL/GenBank/DDBJ whole genome shotgun (WGS) entry which is preliminary data.</text>
</comment>
<dbReference type="PROSITE" id="PS50011">
    <property type="entry name" value="PROTEIN_KINASE_DOM"/>
    <property type="match status" value="1"/>
</dbReference>
<organism evidence="3 4">
    <name type="scientific">Pocillopora damicornis</name>
    <name type="common">Cauliflower coral</name>
    <name type="synonym">Millepora damicornis</name>
    <dbReference type="NCBI Taxonomy" id="46731"/>
    <lineage>
        <taxon>Eukaryota</taxon>
        <taxon>Metazoa</taxon>
        <taxon>Cnidaria</taxon>
        <taxon>Anthozoa</taxon>
        <taxon>Hexacorallia</taxon>
        <taxon>Scleractinia</taxon>
        <taxon>Astrocoeniina</taxon>
        <taxon>Pocilloporidae</taxon>
        <taxon>Pocillopora</taxon>
    </lineage>
</organism>
<dbReference type="PANTHER" id="PTHR26392">
    <property type="entry name" value="MITOGEN-ACTIVATED PROTEIN KINASE KINASE KINASE 7-RELATED"/>
    <property type="match status" value="1"/>
</dbReference>
<feature type="region of interest" description="Disordered" evidence="1">
    <location>
        <begin position="559"/>
        <end position="606"/>
    </location>
</feature>
<evidence type="ECO:0000256" key="1">
    <source>
        <dbReference type="SAM" id="MobiDB-lite"/>
    </source>
</evidence>
<feature type="compositionally biased region" description="Low complexity" evidence="1">
    <location>
        <begin position="578"/>
        <end position="587"/>
    </location>
</feature>
<dbReference type="SUPFAM" id="SSF56112">
    <property type="entry name" value="Protein kinase-like (PK-like)"/>
    <property type="match status" value="1"/>
</dbReference>
<dbReference type="InterPro" id="IPR027417">
    <property type="entry name" value="P-loop_NTPase"/>
</dbReference>
<dbReference type="GO" id="GO:0004672">
    <property type="term" value="F:protein kinase activity"/>
    <property type="evidence" value="ECO:0007669"/>
    <property type="project" value="InterPro"/>
</dbReference>
<dbReference type="Gene3D" id="1.10.510.10">
    <property type="entry name" value="Transferase(Phosphotransferase) domain 1"/>
    <property type="match status" value="1"/>
</dbReference>
<gene>
    <name evidence="3" type="ORF">pdam_00021725</name>
</gene>
<sequence length="624" mass="71779">MSTGLEKVDAIEDILKAGDLMKSFGLSTTGLRSIDEMKSKLREHLKELEETSSRKIGETHVVISDAGKSDADKRRKLLDLYKRTEQFMGQFEEDFLEIFQKSFEDLNKSLQERKQNVEPSDQYVVLVAGETSAGKSSVINLILGEDLLPSKTLSTTSTICELKYGEKPMVGVHYKPTGTKIPEPAFHELNNGRKTFKEQIEKFVYAKEDREKAPYEKIELFFPHPLFKSFGLSTEGLKTLDEMKNKLREHLNGLEGTSSRKIGEDTKNEVLKYISERTHQFVQRWENEENEFDRARVSLIQHCCKKYDIMEEEMREVAEDFFFVDEAEGDLPQDEDEECALRKLRHPNIVGFYGTNLHHGPNGTKVMIVLELCSCSLRYRVHTHPEDSPARSSNDTVKKKVLSWAQHILEALHYIHSEGFVHRDLKLENLLLTQGEKVKLADVGVAKHEKEITGTMVGTSLYLAPEVFEGRIYNSKADMYSFGFVLWEIWYGEQAFQTAMTTCGVYQLEKMRQGCRPAHIEGTNHPWEIWKHVMTNCWNEEPRVRLTAKKALESFKELQEAEIRPKRKPVPLPRSRSRPLSQSKTPPSTKPKPARRPNKQGGVSVSYYKKVEAESVHFELKEKK</sequence>
<dbReference type="EMBL" id="RCHS01000960">
    <property type="protein sequence ID" value="RMX55974.1"/>
    <property type="molecule type" value="Genomic_DNA"/>
</dbReference>
<dbReference type="PROSITE" id="PS00108">
    <property type="entry name" value="PROTEIN_KINASE_ST"/>
    <property type="match status" value="1"/>
</dbReference>
<name>A0A3M6UQY5_POCDA</name>
<dbReference type="OrthoDB" id="4062651at2759"/>
<proteinExistence type="predicted"/>
<accession>A0A3M6UQY5</accession>
<dbReference type="InterPro" id="IPR045063">
    <property type="entry name" value="Dynamin_N"/>
</dbReference>
<evidence type="ECO:0000259" key="2">
    <source>
        <dbReference type="PROSITE" id="PS50011"/>
    </source>
</evidence>
<dbReference type="SUPFAM" id="SSF52540">
    <property type="entry name" value="P-loop containing nucleoside triphosphate hydrolases"/>
    <property type="match status" value="1"/>
</dbReference>
<dbReference type="AlphaFoldDB" id="A0A3M6UQY5"/>
<keyword evidence="4" id="KW-1185">Reference proteome</keyword>
<dbReference type="InterPro" id="IPR011009">
    <property type="entry name" value="Kinase-like_dom_sf"/>
</dbReference>
<dbReference type="Pfam" id="PF00350">
    <property type="entry name" value="Dynamin_N"/>
    <property type="match status" value="1"/>
</dbReference>
<dbReference type="Proteomes" id="UP000275408">
    <property type="component" value="Unassembled WGS sequence"/>
</dbReference>
<reference evidence="3 4" key="1">
    <citation type="journal article" date="2018" name="Sci. Rep.">
        <title>Comparative analysis of the Pocillopora damicornis genome highlights role of immune system in coral evolution.</title>
        <authorList>
            <person name="Cunning R."/>
            <person name="Bay R.A."/>
            <person name="Gillette P."/>
            <person name="Baker A.C."/>
            <person name="Traylor-Knowles N."/>
        </authorList>
    </citation>
    <scope>NUCLEOTIDE SEQUENCE [LARGE SCALE GENOMIC DNA]</scope>
    <source>
        <strain evidence="3">RSMAS</strain>
        <tissue evidence="3">Whole animal</tissue>
    </source>
</reference>
<dbReference type="Gene3D" id="3.40.50.300">
    <property type="entry name" value="P-loop containing nucleotide triphosphate hydrolases"/>
    <property type="match status" value="1"/>
</dbReference>